<evidence type="ECO:0000256" key="2">
    <source>
        <dbReference type="ARBA" id="ARBA00023002"/>
    </source>
</evidence>
<dbReference type="Gene3D" id="3.40.50.720">
    <property type="entry name" value="NAD(P)-binding Rossmann-like Domain"/>
    <property type="match status" value="1"/>
</dbReference>
<comment type="similarity">
    <text evidence="1">Belongs to the short-chain dehydrogenases/reductases (SDR) family.</text>
</comment>
<dbReference type="PRINTS" id="PR00081">
    <property type="entry name" value="GDHRDH"/>
</dbReference>
<dbReference type="Pfam" id="PF13561">
    <property type="entry name" value="adh_short_C2"/>
    <property type="match status" value="1"/>
</dbReference>
<comment type="caution">
    <text evidence="3">The sequence shown here is derived from an EMBL/GenBank/DDBJ whole genome shotgun (WGS) entry which is preliminary data.</text>
</comment>
<proteinExistence type="inferred from homology"/>
<evidence type="ECO:0000313" key="3">
    <source>
        <dbReference type="EMBL" id="NBI51813.1"/>
    </source>
</evidence>
<keyword evidence="2" id="KW-0560">Oxidoreductase</keyword>
<dbReference type="InterPro" id="IPR036291">
    <property type="entry name" value="NAD(P)-bd_dom_sf"/>
</dbReference>
<dbReference type="NCBIfam" id="NF005754">
    <property type="entry name" value="PRK07578.1"/>
    <property type="match status" value="1"/>
</dbReference>
<accession>A0ABW9YEZ4</accession>
<dbReference type="SUPFAM" id="SSF51735">
    <property type="entry name" value="NAD(P)-binding Rossmann-fold domains"/>
    <property type="match status" value="1"/>
</dbReference>
<evidence type="ECO:0000256" key="1">
    <source>
        <dbReference type="ARBA" id="ARBA00006484"/>
    </source>
</evidence>
<dbReference type="InterPro" id="IPR051122">
    <property type="entry name" value="SDR_DHRS6-like"/>
</dbReference>
<gene>
    <name evidence="3" type="ORF">EIZ48_04395</name>
</gene>
<evidence type="ECO:0000313" key="4">
    <source>
        <dbReference type="Proteomes" id="UP000738517"/>
    </source>
</evidence>
<dbReference type="PANTHER" id="PTHR43477:SF1">
    <property type="entry name" value="DIHYDROANTICAPSIN 7-DEHYDROGENASE"/>
    <property type="match status" value="1"/>
</dbReference>
<dbReference type="CDD" id="cd11731">
    <property type="entry name" value="Lin1944_like_SDR_c"/>
    <property type="match status" value="1"/>
</dbReference>
<reference evidence="3 4" key="1">
    <citation type="journal article" date="2017" name="Int. J. Syst. Evol. Microbiol.">
        <title>Photobacterium alginatilyticum sp. nov., a marine bacterium isolated from bottom seawater.</title>
        <authorList>
            <person name="Wang X."/>
            <person name="Wang Y."/>
            <person name="Yang X."/>
            <person name="Sun H."/>
            <person name="Li B."/>
            <person name="Zhang X.H."/>
        </authorList>
    </citation>
    <scope>NUCLEOTIDE SEQUENCE [LARGE SCALE GENOMIC DNA]</scope>
    <source>
        <strain evidence="3 4">P03D4</strain>
    </source>
</reference>
<protein>
    <submittedName>
        <fullName evidence="3">Short chain dehydrogenase</fullName>
    </submittedName>
</protein>
<keyword evidence="4" id="KW-1185">Reference proteome</keyword>
<dbReference type="Proteomes" id="UP000738517">
    <property type="component" value="Unassembled WGS sequence"/>
</dbReference>
<name>A0ABW9YEZ4_9GAMM</name>
<dbReference type="EMBL" id="RSEJ01000003">
    <property type="protein sequence ID" value="NBI51813.1"/>
    <property type="molecule type" value="Genomic_DNA"/>
</dbReference>
<dbReference type="RefSeq" id="WP_160648879.1">
    <property type="nucleotide sequence ID" value="NZ_RSEJ01000003.1"/>
</dbReference>
<dbReference type="InterPro" id="IPR002347">
    <property type="entry name" value="SDR_fam"/>
</dbReference>
<organism evidence="3 4">
    <name type="scientific">Photobacterium alginatilyticum</name>
    <dbReference type="NCBI Taxonomy" id="1775171"/>
    <lineage>
        <taxon>Bacteria</taxon>
        <taxon>Pseudomonadati</taxon>
        <taxon>Pseudomonadota</taxon>
        <taxon>Gammaproteobacteria</taxon>
        <taxon>Vibrionales</taxon>
        <taxon>Vibrionaceae</taxon>
        <taxon>Photobacterium</taxon>
    </lineage>
</organism>
<dbReference type="PANTHER" id="PTHR43477">
    <property type="entry name" value="DIHYDROANTICAPSIN 7-DEHYDROGENASE"/>
    <property type="match status" value="1"/>
</dbReference>
<sequence>MKVLVIGATGTIGSALVESLKQGNKDNDIQVIAVGRGTKPDSAVKLDYIADFENIDSIEAVLKEQGTVDAIVNFAGTAALGKVFGDESMTSDEYNIGFQSKLMGQVKLAKLAVDYLAPGGSITLTSGETSSVPVLGMTAAGMVNAAIDTFVQGAALELTDGKRINSVSPGMIKQSMELIPGADTTGTVDLKKVVQTYCEVIMDSSINGQKLVVSTEDNAIALKAFGEILASMPKQ</sequence>